<dbReference type="SFLD" id="SFLDG01129">
    <property type="entry name" value="C1.5:_HAD__Beta-PGM__Phosphata"/>
    <property type="match status" value="1"/>
</dbReference>
<dbReference type="InterPro" id="IPR006439">
    <property type="entry name" value="HAD-SF_hydro_IA"/>
</dbReference>
<accession>A0A9J7BSS3</accession>
<dbReference type="SUPFAM" id="SSF56784">
    <property type="entry name" value="HAD-like"/>
    <property type="match status" value="1"/>
</dbReference>
<dbReference type="GO" id="GO:0005829">
    <property type="term" value="C:cytosol"/>
    <property type="evidence" value="ECO:0007669"/>
    <property type="project" value="TreeGrafter"/>
</dbReference>
<protein>
    <submittedName>
        <fullName evidence="1">HAD family hydrolase</fullName>
    </submittedName>
</protein>
<dbReference type="NCBIfam" id="TIGR01509">
    <property type="entry name" value="HAD-SF-IA-v3"/>
    <property type="match status" value="1"/>
</dbReference>
<dbReference type="InterPro" id="IPR050155">
    <property type="entry name" value="HAD-like_hydrolase_sf"/>
</dbReference>
<keyword evidence="2" id="KW-1185">Reference proteome</keyword>
<dbReference type="GO" id="GO:0006281">
    <property type="term" value="P:DNA repair"/>
    <property type="evidence" value="ECO:0007669"/>
    <property type="project" value="TreeGrafter"/>
</dbReference>
<reference evidence="1" key="1">
    <citation type="submission" date="2021-04" db="EMBL/GenBank/DDBJ databases">
        <title>Phylogenetic analysis of Acidobacteriaceae.</title>
        <authorList>
            <person name="Qiu L."/>
            <person name="Zhang Q."/>
        </authorList>
    </citation>
    <scope>NUCLEOTIDE SEQUENCE</scope>
    <source>
        <strain evidence="1">DSM 25168</strain>
    </source>
</reference>
<dbReference type="SFLD" id="SFLDG01135">
    <property type="entry name" value="C1.5.6:_HAD__Beta-PGM__Phospha"/>
    <property type="match status" value="1"/>
</dbReference>
<name>A0A9J7BSS3_9BACT</name>
<dbReference type="Pfam" id="PF13419">
    <property type="entry name" value="HAD_2"/>
    <property type="match status" value="1"/>
</dbReference>
<keyword evidence="1" id="KW-0378">Hydrolase</keyword>
<dbReference type="InterPro" id="IPR023214">
    <property type="entry name" value="HAD_sf"/>
</dbReference>
<dbReference type="PANTHER" id="PTHR43434:SF16">
    <property type="entry name" value="BLL8046 PROTEIN"/>
    <property type="match status" value="1"/>
</dbReference>
<dbReference type="InterPro" id="IPR036412">
    <property type="entry name" value="HAD-like_sf"/>
</dbReference>
<dbReference type="Gene3D" id="3.40.50.1000">
    <property type="entry name" value="HAD superfamily/HAD-like"/>
    <property type="match status" value="1"/>
</dbReference>
<dbReference type="NCBIfam" id="TIGR01549">
    <property type="entry name" value="HAD-SF-IA-v1"/>
    <property type="match status" value="1"/>
</dbReference>
<dbReference type="EMBL" id="CP093313">
    <property type="protein sequence ID" value="UWZ84802.1"/>
    <property type="molecule type" value="Genomic_DNA"/>
</dbReference>
<dbReference type="Gene3D" id="1.10.150.240">
    <property type="entry name" value="Putative phosphatase, domain 2"/>
    <property type="match status" value="1"/>
</dbReference>
<proteinExistence type="predicted"/>
<gene>
    <name evidence="1" type="ORF">MOP44_02430</name>
</gene>
<sequence length="222" mass="24526">MADVLLTDIDGTLIDSNALHAEAWRRAFEHFGIEIGMDDAWRQIGKGADQLIPTFLPEAQRERIEKPLKEYRKEIFHRDYMPRIVPFARAHDLLVRVREAGMKIALATSSDPEDLKTYGKLLGMEDLVDEASSAGDAKRSKPAPDIFAAALEKMGMRPEQAIALGDTPWDAQAAGKLGIRVVGVTCGGWKRGDLMDAGCVEVWRDPGDLLEHFGESVLGGRE</sequence>
<dbReference type="KEGG" id="orp:MOP44_02430"/>
<evidence type="ECO:0000313" key="1">
    <source>
        <dbReference type="EMBL" id="UWZ84802.1"/>
    </source>
</evidence>
<organism evidence="1 2">
    <name type="scientific">Occallatibacter riparius</name>
    <dbReference type="NCBI Taxonomy" id="1002689"/>
    <lineage>
        <taxon>Bacteria</taxon>
        <taxon>Pseudomonadati</taxon>
        <taxon>Acidobacteriota</taxon>
        <taxon>Terriglobia</taxon>
        <taxon>Terriglobales</taxon>
        <taxon>Acidobacteriaceae</taxon>
        <taxon>Occallatibacter</taxon>
    </lineage>
</organism>
<dbReference type="SFLD" id="SFLDS00003">
    <property type="entry name" value="Haloacid_Dehalogenase"/>
    <property type="match status" value="1"/>
</dbReference>
<dbReference type="PANTHER" id="PTHR43434">
    <property type="entry name" value="PHOSPHOGLYCOLATE PHOSPHATASE"/>
    <property type="match status" value="1"/>
</dbReference>
<dbReference type="RefSeq" id="WP_260794308.1">
    <property type="nucleotide sequence ID" value="NZ_CP093313.1"/>
</dbReference>
<dbReference type="InterPro" id="IPR041492">
    <property type="entry name" value="HAD_2"/>
</dbReference>
<evidence type="ECO:0000313" key="2">
    <source>
        <dbReference type="Proteomes" id="UP001059380"/>
    </source>
</evidence>
<dbReference type="AlphaFoldDB" id="A0A9J7BSS3"/>
<dbReference type="Proteomes" id="UP001059380">
    <property type="component" value="Chromosome"/>
</dbReference>
<dbReference type="GO" id="GO:0008967">
    <property type="term" value="F:phosphoglycolate phosphatase activity"/>
    <property type="evidence" value="ECO:0007669"/>
    <property type="project" value="TreeGrafter"/>
</dbReference>
<dbReference type="InterPro" id="IPR023198">
    <property type="entry name" value="PGP-like_dom2"/>
</dbReference>